<evidence type="ECO:0000313" key="1">
    <source>
        <dbReference type="EMBL" id="KAK3077191.1"/>
    </source>
</evidence>
<proteinExistence type="predicted"/>
<comment type="caution">
    <text evidence="1">The sequence shown here is derived from an EMBL/GenBank/DDBJ whole genome shotgun (WGS) entry which is preliminary data.</text>
</comment>
<gene>
    <name evidence="1" type="ORF">LTS18_010972</name>
</gene>
<sequence length="290" mass="31666">GGFWNAQPRSSWMGTNFEWLNQYGGESYISGIPHWSGLVVVMSGHVLDANVSAEEIAEFSSTLDIGAGTMNWKFTWTPASEAALTVEYSMYVHKLHAHQAAVQLRLQASRDMNVTVFDVLQGDCAVRTSPAGEGVTAYIYSTLVTDSIFGRQQVVDPAIIGRNESGIAQSFQLMLQIDEPKTVSKYVGIASADAFDDPQTVARQASEAGSKAGYSAMLRTHIAEWQSITTRDTVDDFHFLKDGMLPDDPFIIEEQILAVTNPFHMLQNTVGANAILASANNTRLDDHSIA</sequence>
<accession>A0ACC3DKJ6</accession>
<reference evidence="1" key="1">
    <citation type="submission" date="2024-09" db="EMBL/GenBank/DDBJ databases">
        <title>Black Yeasts Isolated from many extreme environments.</title>
        <authorList>
            <person name="Coleine C."/>
            <person name="Stajich J.E."/>
            <person name="Selbmann L."/>
        </authorList>
    </citation>
    <scope>NUCLEOTIDE SEQUENCE</scope>
    <source>
        <strain evidence="1">CCFEE 5737</strain>
    </source>
</reference>
<evidence type="ECO:0000313" key="2">
    <source>
        <dbReference type="Proteomes" id="UP001186974"/>
    </source>
</evidence>
<dbReference type="EMBL" id="JAWDJW010003117">
    <property type="protein sequence ID" value="KAK3077191.1"/>
    <property type="molecule type" value="Genomic_DNA"/>
</dbReference>
<feature type="non-terminal residue" evidence="1">
    <location>
        <position position="1"/>
    </location>
</feature>
<name>A0ACC3DKJ6_9PEZI</name>
<organism evidence="1 2">
    <name type="scientific">Coniosporium uncinatum</name>
    <dbReference type="NCBI Taxonomy" id="93489"/>
    <lineage>
        <taxon>Eukaryota</taxon>
        <taxon>Fungi</taxon>
        <taxon>Dikarya</taxon>
        <taxon>Ascomycota</taxon>
        <taxon>Pezizomycotina</taxon>
        <taxon>Dothideomycetes</taxon>
        <taxon>Dothideomycetes incertae sedis</taxon>
        <taxon>Coniosporium</taxon>
    </lineage>
</organism>
<keyword evidence="2" id="KW-1185">Reference proteome</keyword>
<dbReference type="Proteomes" id="UP001186974">
    <property type="component" value="Unassembled WGS sequence"/>
</dbReference>
<feature type="non-terminal residue" evidence="1">
    <location>
        <position position="290"/>
    </location>
</feature>
<protein>
    <submittedName>
        <fullName evidence="1">Uncharacterized protein</fullName>
    </submittedName>
</protein>